<evidence type="ECO:0000256" key="1">
    <source>
        <dbReference type="ARBA" id="ARBA00004429"/>
    </source>
</evidence>
<dbReference type="PROSITE" id="PS50111">
    <property type="entry name" value="CHEMOTAXIS_TRANSDUC_2"/>
    <property type="match status" value="1"/>
</dbReference>
<dbReference type="EMBL" id="BAABEX010000004">
    <property type="protein sequence ID" value="GAA4419210.1"/>
    <property type="molecule type" value="Genomic_DNA"/>
</dbReference>
<dbReference type="PANTHER" id="PTHR43531:SF14">
    <property type="entry name" value="METHYL-ACCEPTING CHEMOTAXIS PROTEIN I-RELATED"/>
    <property type="match status" value="1"/>
</dbReference>
<proteinExistence type="inferred from homology"/>
<dbReference type="PRINTS" id="PR00260">
    <property type="entry name" value="CHEMTRNSDUCR"/>
</dbReference>
<dbReference type="CDD" id="cd11386">
    <property type="entry name" value="MCP_signal"/>
    <property type="match status" value="1"/>
</dbReference>
<keyword evidence="8 10" id="KW-0807">Transducer</keyword>
<evidence type="ECO:0000256" key="10">
    <source>
        <dbReference type="PROSITE-ProRule" id="PRU00284"/>
    </source>
</evidence>
<feature type="domain" description="Methyl-accepting transducer" evidence="12">
    <location>
        <begin position="260"/>
        <end position="489"/>
    </location>
</feature>
<keyword evidence="3" id="KW-0488">Methylation</keyword>
<evidence type="ECO:0000259" key="12">
    <source>
        <dbReference type="PROSITE" id="PS50111"/>
    </source>
</evidence>
<evidence type="ECO:0000256" key="3">
    <source>
        <dbReference type="ARBA" id="ARBA00022481"/>
    </source>
</evidence>
<reference evidence="14" key="1">
    <citation type="journal article" date="2019" name="Int. J. Syst. Evol. Microbiol.">
        <title>The Global Catalogue of Microorganisms (GCM) 10K type strain sequencing project: providing services to taxonomists for standard genome sequencing and annotation.</title>
        <authorList>
            <consortium name="The Broad Institute Genomics Platform"/>
            <consortium name="The Broad Institute Genome Sequencing Center for Infectious Disease"/>
            <person name="Wu L."/>
            <person name="Ma J."/>
        </authorList>
    </citation>
    <scope>NUCLEOTIDE SEQUENCE [LARGE SCALE GENOMIC DNA]</scope>
    <source>
        <strain evidence="14">JCM 31890</strain>
    </source>
</reference>
<keyword evidence="7 11" id="KW-0472">Membrane</keyword>
<dbReference type="Pfam" id="PF00015">
    <property type="entry name" value="MCPsignal"/>
    <property type="match status" value="1"/>
</dbReference>
<evidence type="ECO:0000313" key="14">
    <source>
        <dbReference type="Proteomes" id="UP001501788"/>
    </source>
</evidence>
<evidence type="ECO:0000256" key="8">
    <source>
        <dbReference type="ARBA" id="ARBA00023224"/>
    </source>
</evidence>
<dbReference type="InterPro" id="IPR003122">
    <property type="entry name" value="Tar_rcpt_lig-bd"/>
</dbReference>
<comment type="similarity">
    <text evidence="9">Belongs to the methyl-accepting chemotaxis (MCP) protein family.</text>
</comment>
<dbReference type="PANTHER" id="PTHR43531">
    <property type="entry name" value="PROTEIN ICFG"/>
    <property type="match status" value="1"/>
</dbReference>
<comment type="subcellular location">
    <subcellularLocation>
        <location evidence="1">Cell inner membrane</location>
        <topology evidence="1">Multi-pass membrane protein</topology>
    </subcellularLocation>
</comment>
<dbReference type="InterPro" id="IPR051310">
    <property type="entry name" value="MCP_chemotaxis"/>
</dbReference>
<dbReference type="Proteomes" id="UP001501788">
    <property type="component" value="Unassembled WGS sequence"/>
</dbReference>
<dbReference type="SMART" id="SM00283">
    <property type="entry name" value="MA"/>
    <property type="match status" value="1"/>
</dbReference>
<protein>
    <submittedName>
        <fullName evidence="13">Methyl-accepting chemotaxis protein</fullName>
    </submittedName>
</protein>
<accession>A0ABP8KYF9</accession>
<sequence length="545" mass="57257">MALLSASLCALMVLIGMAGLSGMRDASLALDRVYKDRVVPLKQIKTVSDAYAVYIVDTAHKVRDGALTPQQGLQALANARRDIEQQWAAYIATELVPAEKQLIAQFEQSRMRADAAVAALETLLRSGDKGALAEFTAQAMYPALDPLQDALGGLVQVQLDTAHSEYTGAVDEYRQMWMTIGAGITLALILSAGLGYRVARSIVRQLGTEPATAATLAQSVAHGDLTVAIELRPGDETSVMAQLKRMQQSLVEMVSTVHGSAASVSAASAQIAEGNTDLSARTESQASALEQTAASMEQLNSSVRMNADNARTANQLAQDAFQVADQGGSVVTQVVATMKDIHQRSARIADIIGVIDGIAFQTNILALNAAVEAARAGEQGRGFAVVASEVRSLAQRSAEAAKEIKSLITASVERVEEGSSLVDQAGHTMEQVVQAIGKVNAIMREISSANGEQSQGVDQINEAVTELDQTTQQNAALVEEMAAAAGSLSAQARELLATVESFKLPPQALALQDAALPSGAHTALPQASQRHAVGPGWKALQAPAF</sequence>
<dbReference type="Pfam" id="PF02203">
    <property type="entry name" value="TarH"/>
    <property type="match status" value="1"/>
</dbReference>
<dbReference type="InterPro" id="IPR004089">
    <property type="entry name" value="MCPsignal_dom"/>
</dbReference>
<evidence type="ECO:0000256" key="4">
    <source>
        <dbReference type="ARBA" id="ARBA00022519"/>
    </source>
</evidence>
<evidence type="ECO:0000256" key="11">
    <source>
        <dbReference type="SAM" id="Phobius"/>
    </source>
</evidence>
<feature type="transmembrane region" description="Helical" evidence="11">
    <location>
        <begin position="176"/>
        <end position="196"/>
    </location>
</feature>
<gene>
    <name evidence="13" type="ORF">GCM10023090_05180</name>
</gene>
<evidence type="ECO:0000256" key="7">
    <source>
        <dbReference type="ARBA" id="ARBA00023136"/>
    </source>
</evidence>
<keyword evidence="6 11" id="KW-1133">Transmembrane helix</keyword>
<dbReference type="Gene3D" id="1.10.287.950">
    <property type="entry name" value="Methyl-accepting chemotaxis protein"/>
    <property type="match status" value="1"/>
</dbReference>
<comment type="caution">
    <text evidence="13">The sequence shown here is derived from an EMBL/GenBank/DDBJ whole genome shotgun (WGS) entry which is preliminary data.</text>
</comment>
<evidence type="ECO:0000313" key="13">
    <source>
        <dbReference type="EMBL" id="GAA4419210.1"/>
    </source>
</evidence>
<keyword evidence="4" id="KW-0997">Cell inner membrane</keyword>
<organism evidence="13 14">
    <name type="scientific">Acidovorax lacteus</name>
    <dbReference type="NCBI Taxonomy" id="1924988"/>
    <lineage>
        <taxon>Bacteria</taxon>
        <taxon>Pseudomonadati</taxon>
        <taxon>Pseudomonadota</taxon>
        <taxon>Betaproteobacteria</taxon>
        <taxon>Burkholderiales</taxon>
        <taxon>Comamonadaceae</taxon>
        <taxon>Acidovorax</taxon>
    </lineage>
</organism>
<keyword evidence="14" id="KW-1185">Reference proteome</keyword>
<evidence type="ECO:0000256" key="5">
    <source>
        <dbReference type="ARBA" id="ARBA00022692"/>
    </source>
</evidence>
<evidence type="ECO:0000256" key="2">
    <source>
        <dbReference type="ARBA" id="ARBA00022475"/>
    </source>
</evidence>
<name>A0ABP8KYF9_9BURK</name>
<evidence type="ECO:0000256" key="9">
    <source>
        <dbReference type="ARBA" id="ARBA00029447"/>
    </source>
</evidence>
<keyword evidence="2" id="KW-1003">Cell membrane</keyword>
<keyword evidence="5 11" id="KW-0812">Transmembrane</keyword>
<evidence type="ECO:0000256" key="6">
    <source>
        <dbReference type="ARBA" id="ARBA00022989"/>
    </source>
</evidence>
<dbReference type="SUPFAM" id="SSF58104">
    <property type="entry name" value="Methyl-accepting chemotaxis protein (MCP) signaling domain"/>
    <property type="match status" value="1"/>
</dbReference>
<dbReference type="InterPro" id="IPR004090">
    <property type="entry name" value="Chemotax_Me-accpt_rcpt"/>
</dbReference>